<dbReference type="InterPro" id="IPR013096">
    <property type="entry name" value="Cupin_2"/>
</dbReference>
<dbReference type="Proteomes" id="UP000570361">
    <property type="component" value="Unassembled WGS sequence"/>
</dbReference>
<comment type="caution">
    <text evidence="3">The sequence shown here is derived from an EMBL/GenBank/DDBJ whole genome shotgun (WGS) entry which is preliminary data.</text>
</comment>
<dbReference type="RefSeq" id="WP_183599867.1">
    <property type="nucleotide sequence ID" value="NZ_JACHXK010000004.1"/>
</dbReference>
<dbReference type="InterPro" id="IPR014710">
    <property type="entry name" value="RmlC-like_jellyroll"/>
</dbReference>
<organism evidence="3 4">
    <name type="scientific">Paenibacillus phyllosphaerae</name>
    <dbReference type="NCBI Taxonomy" id="274593"/>
    <lineage>
        <taxon>Bacteria</taxon>
        <taxon>Bacillati</taxon>
        <taxon>Bacillota</taxon>
        <taxon>Bacilli</taxon>
        <taxon>Bacillales</taxon>
        <taxon>Paenibacillaceae</taxon>
        <taxon>Paenibacillus</taxon>
    </lineage>
</organism>
<reference evidence="3 4" key="1">
    <citation type="submission" date="2020-08" db="EMBL/GenBank/DDBJ databases">
        <title>Genomic Encyclopedia of Type Strains, Phase III (KMG-III): the genomes of soil and plant-associated and newly described type strains.</title>
        <authorList>
            <person name="Whitman W."/>
        </authorList>
    </citation>
    <scope>NUCLEOTIDE SEQUENCE [LARGE SCALE GENOMIC DNA]</scope>
    <source>
        <strain evidence="3 4">CECT 5862</strain>
    </source>
</reference>
<accession>A0A7W5FMC0</accession>
<keyword evidence="1" id="KW-0479">Metal-binding</keyword>
<evidence type="ECO:0000313" key="4">
    <source>
        <dbReference type="Proteomes" id="UP000570361"/>
    </source>
</evidence>
<dbReference type="GO" id="GO:0051213">
    <property type="term" value="F:dioxygenase activity"/>
    <property type="evidence" value="ECO:0007669"/>
    <property type="project" value="UniProtKB-KW"/>
</dbReference>
<dbReference type="Pfam" id="PF07883">
    <property type="entry name" value="Cupin_2"/>
    <property type="match status" value="1"/>
</dbReference>
<dbReference type="SUPFAM" id="SSF51182">
    <property type="entry name" value="RmlC-like cupins"/>
    <property type="match status" value="1"/>
</dbReference>
<gene>
    <name evidence="3" type="ORF">FHS18_002192</name>
</gene>
<dbReference type="PANTHER" id="PTHR35848">
    <property type="entry name" value="OXALATE-BINDING PROTEIN"/>
    <property type="match status" value="1"/>
</dbReference>
<dbReference type="EMBL" id="JACHXK010000004">
    <property type="protein sequence ID" value="MBB3110125.1"/>
    <property type="molecule type" value="Genomic_DNA"/>
</dbReference>
<keyword evidence="3" id="KW-0223">Dioxygenase</keyword>
<dbReference type="Gene3D" id="2.60.120.10">
    <property type="entry name" value="Jelly Rolls"/>
    <property type="match status" value="1"/>
</dbReference>
<evidence type="ECO:0000259" key="2">
    <source>
        <dbReference type="Pfam" id="PF07883"/>
    </source>
</evidence>
<evidence type="ECO:0000256" key="1">
    <source>
        <dbReference type="ARBA" id="ARBA00022723"/>
    </source>
</evidence>
<protein>
    <submittedName>
        <fullName evidence="3">Quercetin dioxygenase-like cupin family protein</fullName>
    </submittedName>
</protein>
<dbReference type="GO" id="GO:0046872">
    <property type="term" value="F:metal ion binding"/>
    <property type="evidence" value="ECO:0007669"/>
    <property type="project" value="UniProtKB-KW"/>
</dbReference>
<dbReference type="InterPro" id="IPR051610">
    <property type="entry name" value="GPI/OXD"/>
</dbReference>
<feature type="domain" description="Cupin type-2" evidence="2">
    <location>
        <begin position="41"/>
        <end position="109"/>
    </location>
</feature>
<dbReference type="InterPro" id="IPR011051">
    <property type="entry name" value="RmlC_Cupin_sf"/>
</dbReference>
<evidence type="ECO:0000313" key="3">
    <source>
        <dbReference type="EMBL" id="MBB3110125.1"/>
    </source>
</evidence>
<proteinExistence type="predicted"/>
<name>A0A7W5FMC0_9BACL</name>
<keyword evidence="3" id="KW-0560">Oxidoreductase</keyword>
<dbReference type="AlphaFoldDB" id="A0A7W5FMC0"/>
<sequence length="120" mass="13657">MATITSLSKQEEHRLLDMGWGKIQWLCGKEIDPEAEMTFGMVYIEAGKENNRHIHPNCEEVIFILSGECDHTLGEETFHLEPGMMLRIPRGVPHNAKVTSWEPCRMIIAYSSADRQTVGE</sequence>
<keyword evidence="4" id="KW-1185">Reference proteome</keyword>